<keyword evidence="3" id="KW-1185">Reference proteome</keyword>
<dbReference type="GeneID" id="72065730"/>
<feature type="compositionally biased region" description="Low complexity" evidence="1">
    <location>
        <begin position="352"/>
        <end position="363"/>
    </location>
</feature>
<accession>A0A9Q8QEH3</accession>
<proteinExistence type="predicted"/>
<evidence type="ECO:0000313" key="3">
    <source>
        <dbReference type="Proteomes" id="UP000829364"/>
    </source>
</evidence>
<name>A0A9Q8QEH3_9HYPO</name>
<gene>
    <name evidence="2" type="ORF">JDV02_003774</name>
</gene>
<dbReference type="Proteomes" id="UP000829364">
    <property type="component" value="Chromosome 3"/>
</dbReference>
<dbReference type="RefSeq" id="XP_047840912.1">
    <property type="nucleotide sequence ID" value="XM_047984937.1"/>
</dbReference>
<sequence length="524" mass="58597">MWTRGVPRSIMAVSASPSRAFVRLGVDDAIDTDVVWLKRLRAFPQELLDQIYGMCHESCLWRYFSALGRFPLMEPLLDRDREATLLSLGELGSWNRWDGMTTSPSKASELLVRLCLDELGVVSVERVSADDDDTASPQHGGTGYIVERVDTMKGYTCAVKGPFMRLIPSDGSAPLNTRIKIWDSPHPPPAQHITWFSERFSTPRVRCVSLHGLRGLTVFCSQGAVYAIHPHYTWGISAAPAPSQANLHPSERKKLTALFLPLSDNESIAEVWVRDCTCAATSVCRKTTHNEALAIITSTGRFQLFGRYISPRSAVGNPHRGLRWKQIGDATTTHLLYTDTRFQSSPPRADLGAASAMGQAQGSWKKKQQQQQPSTTPLPPAALVKCRGWAIAAHFGYMSVASLRGVNQLKLLHMRASTTPYVQNNNRPCRGMVLGYEDGSLAALGDCSEERGTGDVEGDIYHDPLALYHRIDKAGGYEVVRSWSLTDSKEPDLDYEYEWDEIPMEGELYWWFDDHRTLYIRHQP</sequence>
<organism evidence="2 3">
    <name type="scientific">Purpureocillium takamizusanense</name>
    <dbReference type="NCBI Taxonomy" id="2060973"/>
    <lineage>
        <taxon>Eukaryota</taxon>
        <taxon>Fungi</taxon>
        <taxon>Dikarya</taxon>
        <taxon>Ascomycota</taxon>
        <taxon>Pezizomycotina</taxon>
        <taxon>Sordariomycetes</taxon>
        <taxon>Hypocreomycetidae</taxon>
        <taxon>Hypocreales</taxon>
        <taxon>Ophiocordycipitaceae</taxon>
        <taxon>Purpureocillium</taxon>
    </lineage>
</organism>
<dbReference type="EMBL" id="CP086356">
    <property type="protein sequence ID" value="UNI17431.1"/>
    <property type="molecule type" value="Genomic_DNA"/>
</dbReference>
<feature type="region of interest" description="Disordered" evidence="1">
    <location>
        <begin position="343"/>
        <end position="379"/>
    </location>
</feature>
<protein>
    <submittedName>
        <fullName evidence="2">Uncharacterized protein</fullName>
    </submittedName>
</protein>
<evidence type="ECO:0000313" key="2">
    <source>
        <dbReference type="EMBL" id="UNI17431.1"/>
    </source>
</evidence>
<dbReference type="OrthoDB" id="4116913at2759"/>
<dbReference type="KEGG" id="ptkz:JDV02_003774"/>
<evidence type="ECO:0000256" key="1">
    <source>
        <dbReference type="SAM" id="MobiDB-lite"/>
    </source>
</evidence>
<reference evidence="2" key="1">
    <citation type="submission" date="2021-11" db="EMBL/GenBank/DDBJ databases">
        <title>Purpureocillium_takamizusanense_genome.</title>
        <authorList>
            <person name="Nguyen N.-H."/>
        </authorList>
    </citation>
    <scope>NUCLEOTIDE SEQUENCE</scope>
    <source>
        <strain evidence="2">PT3</strain>
    </source>
</reference>
<dbReference type="AlphaFoldDB" id="A0A9Q8QEH3"/>